<reference evidence="2" key="1">
    <citation type="journal article" date="2023" name="PLoS Negl. Trop. Dis.">
        <title>A genome sequence for Biomphalaria pfeifferi, the major vector snail for the human-infecting parasite Schistosoma mansoni.</title>
        <authorList>
            <person name="Bu L."/>
            <person name="Lu L."/>
            <person name="Laidemitt M.R."/>
            <person name="Zhang S.M."/>
            <person name="Mutuku M."/>
            <person name="Mkoji G."/>
            <person name="Steinauer M."/>
            <person name="Loker E.S."/>
        </authorList>
    </citation>
    <scope>NUCLEOTIDE SEQUENCE</scope>
    <source>
        <strain evidence="2">KasaAsao</strain>
    </source>
</reference>
<reference evidence="2" key="2">
    <citation type="submission" date="2023-04" db="EMBL/GenBank/DDBJ databases">
        <authorList>
            <person name="Bu L."/>
            <person name="Lu L."/>
            <person name="Laidemitt M.R."/>
            <person name="Zhang S.M."/>
            <person name="Mutuku M."/>
            <person name="Mkoji G."/>
            <person name="Steinauer M."/>
            <person name="Loker E.S."/>
        </authorList>
    </citation>
    <scope>NUCLEOTIDE SEQUENCE</scope>
    <source>
        <strain evidence="2">KasaAsao</strain>
        <tissue evidence="2">Whole Snail</tissue>
    </source>
</reference>
<accession>A0AAD8FG44</accession>
<organism evidence="2 3">
    <name type="scientific">Biomphalaria pfeifferi</name>
    <name type="common">Bloodfluke planorb</name>
    <name type="synonym">Freshwater snail</name>
    <dbReference type="NCBI Taxonomy" id="112525"/>
    <lineage>
        <taxon>Eukaryota</taxon>
        <taxon>Metazoa</taxon>
        <taxon>Spiralia</taxon>
        <taxon>Lophotrochozoa</taxon>
        <taxon>Mollusca</taxon>
        <taxon>Gastropoda</taxon>
        <taxon>Heterobranchia</taxon>
        <taxon>Euthyneura</taxon>
        <taxon>Panpulmonata</taxon>
        <taxon>Hygrophila</taxon>
        <taxon>Lymnaeoidea</taxon>
        <taxon>Planorbidae</taxon>
        <taxon>Biomphalaria</taxon>
    </lineage>
</organism>
<dbReference type="Pfam" id="PF20700">
    <property type="entry name" value="Mutator"/>
    <property type="match status" value="1"/>
</dbReference>
<keyword evidence="3" id="KW-1185">Reference proteome</keyword>
<evidence type="ECO:0000313" key="2">
    <source>
        <dbReference type="EMBL" id="KAK0062166.1"/>
    </source>
</evidence>
<comment type="caution">
    <text evidence="2">The sequence shown here is derived from an EMBL/GenBank/DDBJ whole genome shotgun (WGS) entry which is preliminary data.</text>
</comment>
<sequence>MLYRTANAIHQAYAETDDDIREAIERGENPLIDISVSYDGTWQKRGFTSLYGQVYGTGQCCNSVAKYNFRYVEMLSDGDSSAFKAVLESKPYADKAVTKLDCINHAH</sequence>
<proteinExistence type="predicted"/>
<feature type="domain" description="Mutator-like transposase" evidence="1">
    <location>
        <begin position="61"/>
        <end position="106"/>
    </location>
</feature>
<evidence type="ECO:0000313" key="3">
    <source>
        <dbReference type="Proteomes" id="UP001233172"/>
    </source>
</evidence>
<evidence type="ECO:0000259" key="1">
    <source>
        <dbReference type="Pfam" id="PF20700"/>
    </source>
</evidence>
<protein>
    <recommendedName>
        <fullName evidence="1">Mutator-like transposase domain-containing protein</fullName>
    </recommendedName>
</protein>
<dbReference type="InterPro" id="IPR049012">
    <property type="entry name" value="Mutator_transp_dom"/>
</dbReference>
<name>A0AAD8FG44_BIOPF</name>
<dbReference type="AlphaFoldDB" id="A0AAD8FG44"/>
<dbReference type="EMBL" id="JASAOG010000026">
    <property type="protein sequence ID" value="KAK0062166.1"/>
    <property type="molecule type" value="Genomic_DNA"/>
</dbReference>
<gene>
    <name evidence="2" type="ORF">Bpfe_008267</name>
</gene>
<dbReference type="Proteomes" id="UP001233172">
    <property type="component" value="Unassembled WGS sequence"/>
</dbReference>